<proteinExistence type="predicted"/>
<evidence type="ECO:0000313" key="1">
    <source>
        <dbReference type="EMBL" id="VUC35558.1"/>
    </source>
</evidence>
<reference evidence="1 2" key="1">
    <citation type="submission" date="2019-06" db="EMBL/GenBank/DDBJ databases">
        <authorList>
            <person name="Broberg M."/>
        </authorList>
    </citation>
    <scope>NUCLEOTIDE SEQUENCE [LARGE SCALE GENOMIC DNA]</scope>
</reference>
<evidence type="ECO:0000313" key="2">
    <source>
        <dbReference type="Proteomes" id="UP000766486"/>
    </source>
</evidence>
<name>A0ABY6UVV0_BIOOC</name>
<gene>
    <name evidence="1" type="ORF">CLO192961_LOCUS421962</name>
</gene>
<dbReference type="Proteomes" id="UP000766486">
    <property type="component" value="Unassembled WGS sequence"/>
</dbReference>
<comment type="caution">
    <text evidence="1">The sequence shown here is derived from an EMBL/GenBank/DDBJ whole genome shotgun (WGS) entry which is preliminary data.</text>
</comment>
<organism evidence="1 2">
    <name type="scientific">Bionectria ochroleuca</name>
    <name type="common">Gliocladium roseum</name>
    <dbReference type="NCBI Taxonomy" id="29856"/>
    <lineage>
        <taxon>Eukaryota</taxon>
        <taxon>Fungi</taxon>
        <taxon>Dikarya</taxon>
        <taxon>Ascomycota</taxon>
        <taxon>Pezizomycotina</taxon>
        <taxon>Sordariomycetes</taxon>
        <taxon>Hypocreomycetidae</taxon>
        <taxon>Hypocreales</taxon>
        <taxon>Bionectriaceae</taxon>
        <taxon>Clonostachys</taxon>
    </lineage>
</organism>
<dbReference type="EMBL" id="CABFNS010000915">
    <property type="protein sequence ID" value="VUC35558.1"/>
    <property type="molecule type" value="Genomic_DNA"/>
</dbReference>
<sequence>MMHEGKVESVDDVDVKDASKLERGKFGVKGGEQLGGLLVWQCGRDGEEGKIEGIRQNYGSV</sequence>
<keyword evidence="2" id="KW-1185">Reference proteome</keyword>
<accession>A0ABY6UVV0</accession>
<protein>
    <submittedName>
        <fullName evidence="1">Uncharacterized protein</fullName>
    </submittedName>
</protein>